<feature type="transmembrane region" description="Helical" evidence="1">
    <location>
        <begin position="149"/>
        <end position="173"/>
    </location>
</feature>
<dbReference type="EMBL" id="CADIJX010000001">
    <property type="protein sequence ID" value="CAB3628457.1"/>
    <property type="molecule type" value="Genomic_DNA"/>
</dbReference>
<keyword evidence="1" id="KW-0812">Transmembrane</keyword>
<keyword evidence="1" id="KW-1133">Transmembrane helix</keyword>
<feature type="transmembrane region" description="Helical" evidence="1">
    <location>
        <begin position="20"/>
        <end position="38"/>
    </location>
</feature>
<dbReference type="Pfam" id="PF03929">
    <property type="entry name" value="PepSY_TM"/>
    <property type="match status" value="1"/>
</dbReference>
<dbReference type="PANTHER" id="PTHR34219">
    <property type="entry name" value="IRON-REGULATED INNER MEMBRANE PROTEIN-RELATED"/>
    <property type="match status" value="1"/>
</dbReference>
<evidence type="ECO:0000256" key="1">
    <source>
        <dbReference type="SAM" id="Phobius"/>
    </source>
</evidence>
<dbReference type="AlphaFoldDB" id="A0A6S6YLL4"/>
<evidence type="ECO:0000313" key="3">
    <source>
        <dbReference type="Proteomes" id="UP000494108"/>
    </source>
</evidence>
<name>A0A6S6YLL4_9BURK</name>
<evidence type="ECO:0000313" key="2">
    <source>
        <dbReference type="EMBL" id="CAB3628457.1"/>
    </source>
</evidence>
<sequence>MGSPRIGTRRWSAVHKWSSLVATIWLLLLCLTGLPLIFHDEIDAALDTHPGLPALTPDAPRATLDQIVATALAAAPGAKIDSLGLMPDMPAVIVATRGKDGQGATTMQRQLYGLHDGKPVSLPPPRSDGVMEVIRRLHTDLYAGLPGTLFLGGMGLLLAVAMVSGIALYGPFMRKLPFGSIRRQRGARIRRLDLHNFLGIATAAWLLVIALTGIINSLHDPLAALWRKHDLADMVNRASPAGQAPPTQLASVDAALHTVRQAAPGMKVAAVFFPGSLFSSPRHYAIFLRGDTPVTSRLLKPALVDAETGALTAMEDMPWHIRMLFLSQPLHFGDYGGLPLKLIWAALDLIAIMVLVTGLWLWRRKHAAELVSSSQ</sequence>
<evidence type="ECO:0008006" key="4">
    <source>
        <dbReference type="Google" id="ProtNLM"/>
    </source>
</evidence>
<organism evidence="2 3">
    <name type="scientific">Achromobacter pestifer</name>
    <dbReference type="NCBI Taxonomy" id="1353889"/>
    <lineage>
        <taxon>Bacteria</taxon>
        <taxon>Pseudomonadati</taxon>
        <taxon>Pseudomonadota</taxon>
        <taxon>Betaproteobacteria</taxon>
        <taxon>Burkholderiales</taxon>
        <taxon>Alcaligenaceae</taxon>
        <taxon>Achromobacter</taxon>
    </lineage>
</organism>
<feature type="transmembrane region" description="Helical" evidence="1">
    <location>
        <begin position="194"/>
        <end position="215"/>
    </location>
</feature>
<dbReference type="Proteomes" id="UP000494108">
    <property type="component" value="Unassembled WGS sequence"/>
</dbReference>
<keyword evidence="3" id="KW-1185">Reference proteome</keyword>
<dbReference type="PANTHER" id="PTHR34219:SF3">
    <property type="entry name" value="BLL7967 PROTEIN"/>
    <property type="match status" value="1"/>
</dbReference>
<dbReference type="RefSeq" id="WP_175173034.1">
    <property type="nucleotide sequence ID" value="NZ_CADIJX010000001.1"/>
</dbReference>
<accession>A0A6S6YLL4</accession>
<gene>
    <name evidence="2" type="ORF">LMG3431_00714</name>
</gene>
<proteinExistence type="predicted"/>
<keyword evidence="1" id="KW-0472">Membrane</keyword>
<reference evidence="2 3" key="1">
    <citation type="submission" date="2020-04" db="EMBL/GenBank/DDBJ databases">
        <authorList>
            <person name="De Canck E."/>
        </authorList>
    </citation>
    <scope>NUCLEOTIDE SEQUENCE [LARGE SCALE GENOMIC DNA]</scope>
    <source>
        <strain evidence="2 3">LMG 3431</strain>
    </source>
</reference>
<feature type="transmembrane region" description="Helical" evidence="1">
    <location>
        <begin position="342"/>
        <end position="362"/>
    </location>
</feature>
<protein>
    <recommendedName>
        <fullName evidence="4">PepSY domain-containing protein</fullName>
    </recommendedName>
</protein>
<dbReference type="InterPro" id="IPR005625">
    <property type="entry name" value="PepSY-ass_TM"/>
</dbReference>